<protein>
    <recommendedName>
        <fullName evidence="1">Transposable element P transposase-like RNase H domain-containing protein</fullName>
    </recommendedName>
</protein>
<accession>E9HRC0</accession>
<dbReference type="EMBL" id="GL732734">
    <property type="protein sequence ID" value="EFX65674.1"/>
    <property type="molecule type" value="Genomic_DNA"/>
</dbReference>
<dbReference type="InterPro" id="IPR048365">
    <property type="entry name" value="TNP-like_RNaseH_N"/>
</dbReference>
<reference evidence="2 3" key="1">
    <citation type="journal article" date="2011" name="Science">
        <title>The ecoresponsive genome of Daphnia pulex.</title>
        <authorList>
            <person name="Colbourne J.K."/>
            <person name="Pfrender M.E."/>
            <person name="Gilbert D."/>
            <person name="Thomas W.K."/>
            <person name="Tucker A."/>
            <person name="Oakley T.H."/>
            <person name="Tokishita S."/>
            <person name="Aerts A."/>
            <person name="Arnold G.J."/>
            <person name="Basu M.K."/>
            <person name="Bauer D.J."/>
            <person name="Caceres C.E."/>
            <person name="Carmel L."/>
            <person name="Casola C."/>
            <person name="Choi J.H."/>
            <person name="Detter J.C."/>
            <person name="Dong Q."/>
            <person name="Dusheyko S."/>
            <person name="Eads B.D."/>
            <person name="Frohlich T."/>
            <person name="Geiler-Samerotte K.A."/>
            <person name="Gerlach D."/>
            <person name="Hatcher P."/>
            <person name="Jogdeo S."/>
            <person name="Krijgsveld J."/>
            <person name="Kriventseva E.V."/>
            <person name="Kultz D."/>
            <person name="Laforsch C."/>
            <person name="Lindquist E."/>
            <person name="Lopez J."/>
            <person name="Manak J.R."/>
            <person name="Muller J."/>
            <person name="Pangilinan J."/>
            <person name="Patwardhan R.P."/>
            <person name="Pitluck S."/>
            <person name="Pritham E.J."/>
            <person name="Rechtsteiner A."/>
            <person name="Rho M."/>
            <person name="Rogozin I.B."/>
            <person name="Sakarya O."/>
            <person name="Salamov A."/>
            <person name="Schaack S."/>
            <person name="Shapiro H."/>
            <person name="Shiga Y."/>
            <person name="Skalitzky C."/>
            <person name="Smith Z."/>
            <person name="Souvorov A."/>
            <person name="Sung W."/>
            <person name="Tang Z."/>
            <person name="Tsuchiya D."/>
            <person name="Tu H."/>
            <person name="Vos H."/>
            <person name="Wang M."/>
            <person name="Wolf Y.I."/>
            <person name="Yamagata H."/>
            <person name="Yamada T."/>
            <person name="Ye Y."/>
            <person name="Shaw J.R."/>
            <person name="Andrews J."/>
            <person name="Crease T.J."/>
            <person name="Tang H."/>
            <person name="Lucas S.M."/>
            <person name="Robertson H.M."/>
            <person name="Bork P."/>
            <person name="Koonin E.V."/>
            <person name="Zdobnov E.M."/>
            <person name="Grigoriev I.V."/>
            <person name="Lynch M."/>
            <person name="Boore J.L."/>
        </authorList>
    </citation>
    <scope>NUCLEOTIDE SEQUENCE [LARGE SCALE GENOMIC DNA]</scope>
</reference>
<gene>
    <name evidence="2" type="ORF">DAPPUDRAFT_264319</name>
</gene>
<evidence type="ECO:0000313" key="3">
    <source>
        <dbReference type="Proteomes" id="UP000000305"/>
    </source>
</evidence>
<dbReference type="HOGENOM" id="CLU_1688521_0_0_1"/>
<dbReference type="AlphaFoldDB" id="E9HRC0"/>
<sequence length="156" mass="17529">MSNTQDIHPNKHTFQFKGFTYLCADEEQQEHDFSALNEEWIENADCTEDSPETSDLPDLADHALVLVFRPYKARWIQPIAVFAAKNAASGSQLYKIALKAMILLEEANARVLTTAAGKTVKYSQLLDMFMHDQNRGSTGLSAVPKLKPVHFKPNSF</sequence>
<feature type="domain" description="Transposable element P transposase-like RNase H" evidence="1">
    <location>
        <begin position="22"/>
        <end position="118"/>
    </location>
</feature>
<proteinExistence type="predicted"/>
<evidence type="ECO:0000313" key="2">
    <source>
        <dbReference type="EMBL" id="EFX65674.1"/>
    </source>
</evidence>
<dbReference type="Proteomes" id="UP000000305">
    <property type="component" value="Unassembled WGS sequence"/>
</dbReference>
<dbReference type="PhylomeDB" id="E9HRC0"/>
<dbReference type="KEGG" id="dpx:DAPPUDRAFT_264319"/>
<dbReference type="Pfam" id="PF21787">
    <property type="entry name" value="TNP-like_RNaseH_N"/>
    <property type="match status" value="1"/>
</dbReference>
<dbReference type="OrthoDB" id="7695767at2759"/>
<name>E9HRC0_DAPPU</name>
<keyword evidence="3" id="KW-1185">Reference proteome</keyword>
<dbReference type="InParanoid" id="E9HRC0"/>
<evidence type="ECO:0000259" key="1">
    <source>
        <dbReference type="Pfam" id="PF21787"/>
    </source>
</evidence>
<organism evidence="2 3">
    <name type="scientific">Daphnia pulex</name>
    <name type="common">Water flea</name>
    <dbReference type="NCBI Taxonomy" id="6669"/>
    <lineage>
        <taxon>Eukaryota</taxon>
        <taxon>Metazoa</taxon>
        <taxon>Ecdysozoa</taxon>
        <taxon>Arthropoda</taxon>
        <taxon>Crustacea</taxon>
        <taxon>Branchiopoda</taxon>
        <taxon>Diplostraca</taxon>
        <taxon>Cladocera</taxon>
        <taxon>Anomopoda</taxon>
        <taxon>Daphniidae</taxon>
        <taxon>Daphnia</taxon>
    </lineage>
</organism>